<keyword evidence="11" id="KW-0408">Iron</keyword>
<keyword evidence="14" id="KW-1185">Reference proteome</keyword>
<gene>
    <name evidence="13" type="ORF">KUF71_004654</name>
</gene>
<evidence type="ECO:0000256" key="2">
    <source>
        <dbReference type="ARBA" id="ARBA00007294"/>
    </source>
</evidence>
<comment type="similarity">
    <text evidence="2 12">Belongs to the CybS family.</text>
</comment>
<evidence type="ECO:0000256" key="11">
    <source>
        <dbReference type="PIRSR" id="PIRSR607992-2"/>
    </source>
</evidence>
<dbReference type="EMBL" id="JAHWGI010001409">
    <property type="protein sequence ID" value="KAK3930083.1"/>
    <property type="molecule type" value="Genomic_DNA"/>
</dbReference>
<name>A0AAE1HYX7_9NEOP</name>
<keyword evidence="5 12" id="KW-0999">Mitochondrion inner membrane</keyword>
<organism evidence="13 14">
    <name type="scientific">Frankliniella fusca</name>
    <dbReference type="NCBI Taxonomy" id="407009"/>
    <lineage>
        <taxon>Eukaryota</taxon>
        <taxon>Metazoa</taxon>
        <taxon>Ecdysozoa</taxon>
        <taxon>Arthropoda</taxon>
        <taxon>Hexapoda</taxon>
        <taxon>Insecta</taxon>
        <taxon>Pterygota</taxon>
        <taxon>Neoptera</taxon>
        <taxon>Paraneoptera</taxon>
        <taxon>Thysanoptera</taxon>
        <taxon>Terebrantia</taxon>
        <taxon>Thripoidea</taxon>
        <taxon>Thripidae</taxon>
        <taxon>Frankliniella</taxon>
    </lineage>
</organism>
<reference evidence="13" key="2">
    <citation type="journal article" date="2023" name="BMC Genomics">
        <title>Pest status, molecular evolution, and epigenetic factors derived from the genome assembly of Frankliniella fusca, a thysanopteran phytovirus vector.</title>
        <authorList>
            <person name="Catto M.A."/>
            <person name="Labadie P.E."/>
            <person name="Jacobson A.L."/>
            <person name="Kennedy G.G."/>
            <person name="Srinivasan R."/>
            <person name="Hunt B.G."/>
        </authorList>
    </citation>
    <scope>NUCLEOTIDE SEQUENCE</scope>
    <source>
        <strain evidence="13">PL_HMW_Pooled</strain>
    </source>
</reference>
<evidence type="ECO:0000256" key="5">
    <source>
        <dbReference type="ARBA" id="ARBA00022792"/>
    </source>
</evidence>
<accession>A0AAE1HYX7</accession>
<dbReference type="PANTHER" id="PTHR13337">
    <property type="entry name" value="SUCCINATE DEHYDROGENASE"/>
    <property type="match status" value="1"/>
</dbReference>
<evidence type="ECO:0000256" key="1">
    <source>
        <dbReference type="ARBA" id="ARBA00004448"/>
    </source>
</evidence>
<keyword evidence="4 12" id="KW-0812">Transmembrane</keyword>
<dbReference type="GO" id="GO:0020037">
    <property type="term" value="F:heme binding"/>
    <property type="evidence" value="ECO:0007669"/>
    <property type="project" value="TreeGrafter"/>
</dbReference>
<dbReference type="GO" id="GO:0046872">
    <property type="term" value="F:metal ion binding"/>
    <property type="evidence" value="ECO:0007669"/>
    <property type="project" value="UniProtKB-KW"/>
</dbReference>
<comment type="caution">
    <text evidence="12">Lacks conserved residue(s) required for the propagation of feature annotation.</text>
</comment>
<evidence type="ECO:0000256" key="10">
    <source>
        <dbReference type="PIRSR" id="PIRSR607992-1"/>
    </source>
</evidence>
<dbReference type="GO" id="GO:0048039">
    <property type="term" value="F:ubiquinone binding"/>
    <property type="evidence" value="ECO:0007669"/>
    <property type="project" value="TreeGrafter"/>
</dbReference>
<keyword evidence="3 12" id="KW-0813">Transport</keyword>
<keyword evidence="9 12" id="KW-0472">Membrane</keyword>
<evidence type="ECO:0000256" key="3">
    <source>
        <dbReference type="ARBA" id="ARBA00022448"/>
    </source>
</evidence>
<reference evidence="13" key="1">
    <citation type="submission" date="2021-07" db="EMBL/GenBank/DDBJ databases">
        <authorList>
            <person name="Catto M.A."/>
            <person name="Jacobson A."/>
            <person name="Kennedy G."/>
            <person name="Labadie P."/>
            <person name="Hunt B.G."/>
            <person name="Srinivasan R."/>
        </authorList>
    </citation>
    <scope>NUCLEOTIDE SEQUENCE</scope>
    <source>
        <strain evidence="13">PL_HMW_Pooled</strain>
        <tissue evidence="13">Head</tissue>
    </source>
</reference>
<keyword evidence="7 12" id="KW-1133">Transmembrane helix</keyword>
<dbReference type="CDD" id="cd03496">
    <property type="entry name" value="SQR_TypeC_CybS"/>
    <property type="match status" value="1"/>
</dbReference>
<keyword evidence="11 12" id="KW-0479">Metal-binding</keyword>
<comment type="function">
    <text evidence="12">Membrane-anchoring subunit of succinate dehydrogenase (SDH) that is involved in complex II of the mitochondrial electron transport chain and is responsible for transferring electrons from succinate to ubiquinone (coenzyme Q).</text>
</comment>
<dbReference type="Proteomes" id="UP001219518">
    <property type="component" value="Unassembled WGS sequence"/>
</dbReference>
<evidence type="ECO:0000313" key="14">
    <source>
        <dbReference type="Proteomes" id="UP001219518"/>
    </source>
</evidence>
<comment type="caution">
    <text evidence="13">The sequence shown here is derived from an EMBL/GenBank/DDBJ whole genome shotgun (WGS) entry which is preliminary data.</text>
</comment>
<keyword evidence="8 12" id="KW-0496">Mitochondrion</keyword>
<feature type="binding site" description="axial binding residue" evidence="11">
    <location>
        <position position="117"/>
    </location>
    <ligand>
        <name>heme b</name>
        <dbReference type="ChEBI" id="CHEBI:60344"/>
        <note>ligand shared with SDHC</note>
    </ligand>
    <ligandPart>
        <name>Fe</name>
        <dbReference type="ChEBI" id="CHEBI:18248"/>
    </ligandPart>
</feature>
<dbReference type="GO" id="GO:0006099">
    <property type="term" value="P:tricarboxylic acid cycle"/>
    <property type="evidence" value="ECO:0007669"/>
    <property type="project" value="UniProtKB-KW"/>
</dbReference>
<keyword evidence="12" id="KW-0349">Heme</keyword>
<protein>
    <recommendedName>
        <fullName evidence="12">Succinate dehydrogenase [ubiquinone] cytochrome b small subunit</fullName>
    </recommendedName>
</protein>
<keyword evidence="12" id="KW-0816">Tricarboxylic acid cycle</keyword>
<evidence type="ECO:0000256" key="8">
    <source>
        <dbReference type="ARBA" id="ARBA00023128"/>
    </source>
</evidence>
<dbReference type="PANTHER" id="PTHR13337:SF2">
    <property type="entry name" value="SUCCINATE DEHYDROGENASE [UBIQUINONE] CYTOCHROME B SMALL SUBUNIT, MITOCHONDRIAL"/>
    <property type="match status" value="1"/>
</dbReference>
<dbReference type="GO" id="GO:0006121">
    <property type="term" value="P:mitochondrial electron transport, succinate to ubiquinone"/>
    <property type="evidence" value="ECO:0007669"/>
    <property type="project" value="TreeGrafter"/>
</dbReference>
<evidence type="ECO:0000256" key="7">
    <source>
        <dbReference type="ARBA" id="ARBA00022989"/>
    </source>
</evidence>
<dbReference type="AlphaFoldDB" id="A0AAE1HYX7"/>
<keyword evidence="12" id="KW-0249">Electron transport</keyword>
<evidence type="ECO:0000256" key="9">
    <source>
        <dbReference type="ARBA" id="ARBA00023136"/>
    </source>
</evidence>
<dbReference type="InterPro" id="IPR034804">
    <property type="entry name" value="SQR/QFR_C/D"/>
</dbReference>
<evidence type="ECO:0000313" key="13">
    <source>
        <dbReference type="EMBL" id="KAK3930083.1"/>
    </source>
</evidence>
<feature type="transmembrane region" description="Helical" evidence="12">
    <location>
        <begin position="142"/>
        <end position="163"/>
    </location>
</feature>
<dbReference type="Pfam" id="PF05328">
    <property type="entry name" value="CybS"/>
    <property type="match status" value="1"/>
</dbReference>
<keyword evidence="6 12" id="KW-0809">Transit peptide</keyword>
<evidence type="ECO:0000256" key="12">
    <source>
        <dbReference type="RuleBase" id="RU364031"/>
    </source>
</evidence>
<sequence>MAFVGLLRSAACRGIACPAQSLQTVSRSSLITSRFLKSSLQNQSVGGFNRLQPAQINKVQLFSLSPKSYSAGAGHNHSKLWTLERALSAALILVVPAALVAPSKALDTLLAVTLVMHSHWGVEAIVVDYVRPILFGNAIPKVALGGVYVLSIVTLAGLLQLIYTDIGLANTVKKIWSL</sequence>
<feature type="binding site" evidence="10">
    <location>
        <position position="129"/>
    </location>
    <ligand>
        <name>a ubiquinone</name>
        <dbReference type="ChEBI" id="CHEBI:16389"/>
        <note>ligand shared with IP/SDHB</note>
    </ligand>
</feature>
<dbReference type="GO" id="GO:0005743">
    <property type="term" value="C:mitochondrial inner membrane"/>
    <property type="evidence" value="ECO:0007669"/>
    <property type="project" value="UniProtKB-SubCell"/>
</dbReference>
<dbReference type="InterPro" id="IPR007992">
    <property type="entry name" value="CybS"/>
</dbReference>
<comment type="subcellular location">
    <subcellularLocation>
        <location evidence="1 12">Mitochondrion inner membrane</location>
        <topology evidence="1 12">Multi-pass membrane protein</topology>
    </subcellularLocation>
</comment>
<evidence type="ECO:0000256" key="4">
    <source>
        <dbReference type="ARBA" id="ARBA00022692"/>
    </source>
</evidence>
<dbReference type="Gene3D" id="1.20.1300.10">
    <property type="entry name" value="Fumarate reductase/succinate dehydrogenase, transmembrane subunit"/>
    <property type="match status" value="1"/>
</dbReference>
<proteinExistence type="inferred from homology"/>
<evidence type="ECO:0000256" key="6">
    <source>
        <dbReference type="ARBA" id="ARBA00022946"/>
    </source>
</evidence>